<proteinExistence type="predicted"/>
<dbReference type="WBParaSite" id="PSAMB.scaffold562size47118.g6967.t1">
    <property type="protein sequence ID" value="PSAMB.scaffold562size47118.g6967.t1"/>
    <property type="gene ID" value="PSAMB.scaffold562size47118.g6967"/>
</dbReference>
<evidence type="ECO:0000256" key="2">
    <source>
        <dbReference type="SAM" id="MobiDB-lite"/>
    </source>
</evidence>
<feature type="coiled-coil region" evidence="1">
    <location>
        <begin position="438"/>
        <end position="465"/>
    </location>
</feature>
<dbReference type="Proteomes" id="UP000887566">
    <property type="component" value="Unplaced"/>
</dbReference>
<keyword evidence="3" id="KW-1185">Reference proteome</keyword>
<evidence type="ECO:0000256" key="1">
    <source>
        <dbReference type="SAM" id="Coils"/>
    </source>
</evidence>
<evidence type="ECO:0000313" key="3">
    <source>
        <dbReference type="Proteomes" id="UP000887566"/>
    </source>
</evidence>
<feature type="region of interest" description="Disordered" evidence="2">
    <location>
        <begin position="116"/>
        <end position="136"/>
    </location>
</feature>
<sequence length="487" mass="54103">MIASCEFRRSPGALASASSGLYSLTGLEVNGNSFFQRPDSPIVPLALQAAATSFYRRSSASPTSPITSTPSASMRRAVSAGVNAQLSVAAPPQIEQGFLDANKMVVVAPQPSGYLQRRNSSGSIKSKTRSHEHLDSEGRVAALEEKVRELEAVIGTPSASLTIPINGTLKGSYSYPRIQYAQLMSLSSFDGGRMAQELLDKDSEIDRLRHQLHKYNSRLEMRQIQFDEEVKHYRREAEQSKLQAAAVKSRLNEIEQECNILQDKVGHSERQRQISLTKAEERLAAQEKELQSLRQELEKASSAKNELDQLRRDLEWMELQNDALSTTLDCKEQEVQDLRTDILNKSSVADAITNESSTSFTSLRDSQSAPSLSNVSRLLEAQQSKVANCRYTVKCLVDTADKLCKGELPNINRLLGCPSESMSESEAEKGRNGELTSMKAVEGQMRQQDAKIAAVERDLDRLRQVFVDFYAKKMADEMANEQSCRVQ</sequence>
<keyword evidence="1" id="KW-0175">Coiled coil</keyword>
<dbReference type="AlphaFoldDB" id="A0A914WXH5"/>
<protein>
    <submittedName>
        <fullName evidence="4">Uncharacterized protein</fullName>
    </submittedName>
</protein>
<feature type="coiled-coil region" evidence="1">
    <location>
        <begin position="237"/>
        <end position="341"/>
    </location>
</feature>
<reference evidence="4" key="1">
    <citation type="submission" date="2022-11" db="UniProtKB">
        <authorList>
            <consortium name="WormBaseParasite"/>
        </authorList>
    </citation>
    <scope>IDENTIFICATION</scope>
</reference>
<evidence type="ECO:0000313" key="4">
    <source>
        <dbReference type="WBParaSite" id="PSAMB.scaffold562size47118.g6967.t1"/>
    </source>
</evidence>
<organism evidence="3 4">
    <name type="scientific">Plectus sambesii</name>
    <dbReference type="NCBI Taxonomy" id="2011161"/>
    <lineage>
        <taxon>Eukaryota</taxon>
        <taxon>Metazoa</taxon>
        <taxon>Ecdysozoa</taxon>
        <taxon>Nematoda</taxon>
        <taxon>Chromadorea</taxon>
        <taxon>Plectida</taxon>
        <taxon>Plectina</taxon>
        <taxon>Plectoidea</taxon>
        <taxon>Plectidae</taxon>
        <taxon>Plectus</taxon>
    </lineage>
</organism>
<accession>A0A914WXH5</accession>
<name>A0A914WXH5_9BILA</name>